<evidence type="ECO:0000313" key="1">
    <source>
        <dbReference type="EMBL" id="KER31843.1"/>
    </source>
</evidence>
<gene>
    <name evidence="1" type="ORF">T265_01935</name>
</gene>
<evidence type="ECO:0000313" key="2">
    <source>
        <dbReference type="Proteomes" id="UP000054324"/>
    </source>
</evidence>
<reference evidence="1 2" key="1">
    <citation type="submission" date="2013-11" db="EMBL/GenBank/DDBJ databases">
        <title>Opisthorchis viverrini - life in the bile duct.</title>
        <authorList>
            <person name="Young N.D."/>
            <person name="Nagarajan N."/>
            <person name="Lin S.J."/>
            <person name="Korhonen P.K."/>
            <person name="Jex A.R."/>
            <person name="Hall R.S."/>
            <person name="Safavi-Hemami H."/>
            <person name="Kaewkong W."/>
            <person name="Bertrand D."/>
            <person name="Gao S."/>
            <person name="Seet Q."/>
            <person name="Wongkham S."/>
            <person name="Teh B.T."/>
            <person name="Wongkham C."/>
            <person name="Intapan P.M."/>
            <person name="Maleewong W."/>
            <person name="Yang X."/>
            <person name="Hu M."/>
            <person name="Wang Z."/>
            <person name="Hofmann A."/>
            <person name="Sternberg P.W."/>
            <person name="Tan P."/>
            <person name="Wang J."/>
            <person name="Gasser R.B."/>
        </authorList>
    </citation>
    <scope>NUCLEOTIDE SEQUENCE [LARGE SCALE GENOMIC DNA]</scope>
</reference>
<dbReference type="GeneID" id="20316123"/>
<dbReference type="EMBL" id="KL596640">
    <property type="protein sequence ID" value="KER31843.1"/>
    <property type="molecule type" value="Genomic_DNA"/>
</dbReference>
<protein>
    <submittedName>
        <fullName evidence="1">Uncharacterized protein</fullName>
    </submittedName>
</protein>
<sequence>MFSGNWMCCTRPPHVLVATIFEISRHTPAYSSAYSTSSMNAGLEQVLCEQGFADRLVVGTQVTCFADENQNGPMLCEEGASQLANHVRGYRMVFESHVAVDLFAELGNWLANVSSPCEETSSNISTNYQLMMSPRLVTRRCKLIGKLREHINGPPDHLPMFPYPWNQSQYFRRRARKHP</sequence>
<dbReference type="AlphaFoldDB" id="A0A074ZWK7"/>
<organism evidence="1 2">
    <name type="scientific">Opisthorchis viverrini</name>
    <name type="common">Southeast Asian liver fluke</name>
    <dbReference type="NCBI Taxonomy" id="6198"/>
    <lineage>
        <taxon>Eukaryota</taxon>
        <taxon>Metazoa</taxon>
        <taxon>Spiralia</taxon>
        <taxon>Lophotrochozoa</taxon>
        <taxon>Platyhelminthes</taxon>
        <taxon>Trematoda</taxon>
        <taxon>Digenea</taxon>
        <taxon>Opisthorchiida</taxon>
        <taxon>Opisthorchiata</taxon>
        <taxon>Opisthorchiidae</taxon>
        <taxon>Opisthorchis</taxon>
    </lineage>
</organism>
<dbReference type="KEGG" id="ovi:T265_01935"/>
<dbReference type="OrthoDB" id="10012075at2759"/>
<dbReference type="RefSeq" id="XP_009164337.1">
    <property type="nucleotide sequence ID" value="XM_009166073.1"/>
</dbReference>
<dbReference type="Proteomes" id="UP000054324">
    <property type="component" value="Unassembled WGS sequence"/>
</dbReference>
<accession>A0A074ZWK7</accession>
<dbReference type="CTD" id="20316123"/>
<proteinExistence type="predicted"/>
<keyword evidence="2" id="KW-1185">Reference proteome</keyword>
<name>A0A074ZWK7_OPIVI</name>